<dbReference type="EMBL" id="BKAG01000001">
    <property type="protein sequence ID" value="GEP40916.1"/>
    <property type="molecule type" value="Genomic_DNA"/>
</dbReference>
<dbReference type="RefSeq" id="WP_146848389.1">
    <property type="nucleotide sequence ID" value="NZ_BKAG01000001.1"/>
</dbReference>
<reference evidence="1 2" key="1">
    <citation type="submission" date="2019-07" db="EMBL/GenBank/DDBJ databases">
        <title>Whole genome shotgun sequence of Brevifollis gellanilyticus NBRC 108608.</title>
        <authorList>
            <person name="Hosoyama A."/>
            <person name="Uohara A."/>
            <person name="Ohji S."/>
            <person name="Ichikawa N."/>
        </authorList>
    </citation>
    <scope>NUCLEOTIDE SEQUENCE [LARGE SCALE GENOMIC DNA]</scope>
    <source>
        <strain evidence="1 2">NBRC 108608</strain>
    </source>
</reference>
<organism evidence="1 2">
    <name type="scientific">Brevifollis gellanilyticus</name>
    <dbReference type="NCBI Taxonomy" id="748831"/>
    <lineage>
        <taxon>Bacteria</taxon>
        <taxon>Pseudomonadati</taxon>
        <taxon>Verrucomicrobiota</taxon>
        <taxon>Verrucomicrobiia</taxon>
        <taxon>Verrucomicrobiales</taxon>
        <taxon>Verrucomicrobiaceae</taxon>
    </lineage>
</organism>
<name>A0A512M2F6_9BACT</name>
<keyword evidence="2" id="KW-1185">Reference proteome</keyword>
<evidence type="ECO:0000313" key="2">
    <source>
        <dbReference type="Proteomes" id="UP000321577"/>
    </source>
</evidence>
<accession>A0A512M2F6</accession>
<dbReference type="Proteomes" id="UP000321577">
    <property type="component" value="Unassembled WGS sequence"/>
</dbReference>
<sequence>MKDQTPNHLATAASKINPTFILQSKCWGFQLNIIERLYEGVQNIKAFKAKVAEAALSDTPAEEVLEGWRRKIVAVCDEASKTDYLSVELKASLGSRATSTRVELGFLIMQLSLICLQRCKVTCDQALDELIQTSCRSFGGAELLARIEHDGAKSMASDFMECVAAAKSGRLGPSHPIILQLFGGAFYSVSQHKGSGVKEWLGAAMPTAVRELNDVRHSSTYEARRNFVKLIERVFTESD</sequence>
<dbReference type="AlphaFoldDB" id="A0A512M2F6"/>
<evidence type="ECO:0000313" key="1">
    <source>
        <dbReference type="EMBL" id="GEP40916.1"/>
    </source>
</evidence>
<comment type="caution">
    <text evidence="1">The sequence shown here is derived from an EMBL/GenBank/DDBJ whole genome shotgun (WGS) entry which is preliminary data.</text>
</comment>
<protein>
    <submittedName>
        <fullName evidence="1">Uncharacterized protein</fullName>
    </submittedName>
</protein>
<proteinExistence type="predicted"/>
<gene>
    <name evidence="1" type="ORF">BGE01nite_02070</name>
</gene>